<dbReference type="GO" id="GO:0016887">
    <property type="term" value="F:ATP hydrolysis activity"/>
    <property type="evidence" value="ECO:0007669"/>
    <property type="project" value="InterPro"/>
</dbReference>
<proteinExistence type="inferred from homology"/>
<dbReference type="FunFam" id="3.40.50.300:FF:000016">
    <property type="entry name" value="Oligopeptide ABC transporter ATP-binding component"/>
    <property type="match status" value="1"/>
</dbReference>
<dbReference type="Pfam" id="PF00005">
    <property type="entry name" value="ABC_tran"/>
    <property type="match status" value="1"/>
</dbReference>
<dbReference type="SUPFAM" id="SSF52540">
    <property type="entry name" value="P-loop containing nucleoside triphosphate hydrolases"/>
    <property type="match status" value="1"/>
</dbReference>
<comment type="similarity">
    <text evidence="2">Belongs to the ABC transporter superfamily.</text>
</comment>
<keyword evidence="8" id="KW-1185">Reference proteome</keyword>
<dbReference type="SMART" id="SM00382">
    <property type="entry name" value="AAA"/>
    <property type="match status" value="1"/>
</dbReference>
<dbReference type="AlphaFoldDB" id="A0A086XSP3"/>
<evidence type="ECO:0000259" key="6">
    <source>
        <dbReference type="PROSITE" id="PS50893"/>
    </source>
</evidence>
<dbReference type="STRING" id="1105367.CG50_07050"/>
<dbReference type="RefSeq" id="WP_036638911.1">
    <property type="nucleotide sequence ID" value="NZ_JFZB01000029.1"/>
</dbReference>
<dbReference type="PANTHER" id="PTHR43776:SF7">
    <property type="entry name" value="D,D-DIPEPTIDE TRANSPORT ATP-BINDING PROTEIN DDPF-RELATED"/>
    <property type="match status" value="1"/>
</dbReference>
<evidence type="ECO:0000256" key="5">
    <source>
        <dbReference type="ARBA" id="ARBA00022840"/>
    </source>
</evidence>
<comment type="subcellular location">
    <subcellularLocation>
        <location evidence="1">Cell inner membrane</location>
        <topology evidence="1">Peripheral membrane protein</topology>
    </subcellularLocation>
</comment>
<reference evidence="7 8" key="1">
    <citation type="submission" date="2014-03" db="EMBL/GenBank/DDBJ databases">
        <title>Genome of Paenirhodobacter enshiensis DW2-9.</title>
        <authorList>
            <person name="Wang D."/>
            <person name="Wang G."/>
        </authorList>
    </citation>
    <scope>NUCLEOTIDE SEQUENCE [LARGE SCALE GENOMIC DNA]</scope>
    <source>
        <strain evidence="7 8">DW2-9</strain>
    </source>
</reference>
<dbReference type="PANTHER" id="PTHR43776">
    <property type="entry name" value="TRANSPORT ATP-BINDING PROTEIN"/>
    <property type="match status" value="1"/>
</dbReference>
<protein>
    <submittedName>
        <fullName evidence="7">Peptide ABC transporter ATP-binding protein</fullName>
    </submittedName>
</protein>
<organism evidence="7 8">
    <name type="scientific">Paenirhodobacter enshiensis</name>
    <dbReference type="NCBI Taxonomy" id="1105367"/>
    <lineage>
        <taxon>Bacteria</taxon>
        <taxon>Pseudomonadati</taxon>
        <taxon>Pseudomonadota</taxon>
        <taxon>Alphaproteobacteria</taxon>
        <taxon>Rhodobacterales</taxon>
        <taxon>Rhodobacter group</taxon>
        <taxon>Paenirhodobacter</taxon>
    </lineage>
</organism>
<dbReference type="InterPro" id="IPR013563">
    <property type="entry name" value="Oligopep_ABC_C"/>
</dbReference>
<dbReference type="EMBL" id="JFZB01000029">
    <property type="protein sequence ID" value="KFI25043.1"/>
    <property type="molecule type" value="Genomic_DNA"/>
</dbReference>
<name>A0A086XSP3_9RHOB</name>
<dbReference type="Pfam" id="PF08352">
    <property type="entry name" value="oligo_HPY"/>
    <property type="match status" value="1"/>
</dbReference>
<dbReference type="CDD" id="cd03257">
    <property type="entry name" value="ABC_NikE_OppD_transporters"/>
    <property type="match status" value="1"/>
</dbReference>
<keyword evidence="5 7" id="KW-0067">ATP-binding</keyword>
<dbReference type="InterPro" id="IPR017871">
    <property type="entry name" value="ABC_transporter-like_CS"/>
</dbReference>
<dbReference type="PROSITE" id="PS00211">
    <property type="entry name" value="ABC_TRANSPORTER_1"/>
    <property type="match status" value="1"/>
</dbReference>
<accession>A0A086XSP3</accession>
<keyword evidence="3" id="KW-0813">Transport</keyword>
<evidence type="ECO:0000256" key="2">
    <source>
        <dbReference type="ARBA" id="ARBA00005417"/>
    </source>
</evidence>
<dbReference type="GO" id="GO:0055085">
    <property type="term" value="P:transmembrane transport"/>
    <property type="evidence" value="ECO:0007669"/>
    <property type="project" value="UniProtKB-ARBA"/>
</dbReference>
<feature type="domain" description="ABC transporter" evidence="6">
    <location>
        <begin position="10"/>
        <end position="264"/>
    </location>
</feature>
<dbReference type="Gene3D" id="3.40.50.300">
    <property type="entry name" value="P-loop containing nucleotide triphosphate hydrolases"/>
    <property type="match status" value="1"/>
</dbReference>
<evidence type="ECO:0000256" key="1">
    <source>
        <dbReference type="ARBA" id="ARBA00004417"/>
    </source>
</evidence>
<comment type="caution">
    <text evidence="7">The sequence shown here is derived from an EMBL/GenBank/DDBJ whole genome shotgun (WGS) entry which is preliminary data.</text>
</comment>
<dbReference type="eggNOG" id="COG4608">
    <property type="taxonomic scope" value="Bacteria"/>
</dbReference>
<evidence type="ECO:0000313" key="8">
    <source>
        <dbReference type="Proteomes" id="UP000028824"/>
    </source>
</evidence>
<sequence length="335" mass="36304">MTPTGHPPLIEVHGLAKRFAVERGLIERLAGRPRRQAAALDGVSLRLEAGETLAIVGESGCGKSTLARCLVRLHSADEGSIAYLGHDVGLMRGEELRDYRRHVQMIFQDPYSSLNPRMTVGQTLSEAIVVNGLRPRAEAPARVAELLDLVNLPPDAATRYPREFSGGQRQRIGIARALALEPSCIIADEILSALDVSVQAQIINLLISLQKRLGLSMIFVSHDLRVVRFLSHRVAVMYLGRVVEEGETEAVFSAPAHPYTRALLAAAPEVGLSRGRHDSAMTGELPSPMNLPPGCVFHPRCPLATGLCRTEVPWLLGTETGRSVACHLAPGRAPR</sequence>
<dbReference type="InterPro" id="IPR003439">
    <property type="entry name" value="ABC_transporter-like_ATP-bd"/>
</dbReference>
<dbReference type="GO" id="GO:0005524">
    <property type="term" value="F:ATP binding"/>
    <property type="evidence" value="ECO:0007669"/>
    <property type="project" value="UniProtKB-KW"/>
</dbReference>
<dbReference type="Proteomes" id="UP000028824">
    <property type="component" value="Unassembled WGS sequence"/>
</dbReference>
<dbReference type="GO" id="GO:0015833">
    <property type="term" value="P:peptide transport"/>
    <property type="evidence" value="ECO:0007669"/>
    <property type="project" value="InterPro"/>
</dbReference>
<dbReference type="NCBIfam" id="TIGR01727">
    <property type="entry name" value="oligo_HPY"/>
    <property type="match status" value="1"/>
</dbReference>
<dbReference type="GO" id="GO:0005886">
    <property type="term" value="C:plasma membrane"/>
    <property type="evidence" value="ECO:0007669"/>
    <property type="project" value="UniProtKB-SubCell"/>
</dbReference>
<keyword evidence="4" id="KW-0547">Nucleotide-binding</keyword>
<dbReference type="OrthoDB" id="9802264at2"/>
<evidence type="ECO:0000313" key="7">
    <source>
        <dbReference type="EMBL" id="KFI25043.1"/>
    </source>
</evidence>
<dbReference type="InterPro" id="IPR050319">
    <property type="entry name" value="ABC_transp_ATP-bind"/>
</dbReference>
<evidence type="ECO:0000256" key="4">
    <source>
        <dbReference type="ARBA" id="ARBA00022741"/>
    </source>
</evidence>
<gene>
    <name evidence="7" type="ORF">CG50_07050</name>
</gene>
<dbReference type="InterPro" id="IPR003593">
    <property type="entry name" value="AAA+_ATPase"/>
</dbReference>
<dbReference type="PROSITE" id="PS50893">
    <property type="entry name" value="ABC_TRANSPORTER_2"/>
    <property type="match status" value="1"/>
</dbReference>
<evidence type="ECO:0000256" key="3">
    <source>
        <dbReference type="ARBA" id="ARBA00022448"/>
    </source>
</evidence>
<dbReference type="InterPro" id="IPR027417">
    <property type="entry name" value="P-loop_NTPase"/>
</dbReference>